<accession>A0A169SY17</accession>
<dbReference type="RefSeq" id="WP_002504271.1">
    <property type="nucleotide sequence ID" value="NZ_CP013943.1"/>
</dbReference>
<dbReference type="Gene3D" id="1.10.150.20">
    <property type="entry name" value="5' to 3' exonuclease, C-terminal subdomain"/>
    <property type="match status" value="1"/>
</dbReference>
<reference evidence="1" key="1">
    <citation type="submission" date="2015-09" db="EMBL/GenBank/DDBJ databases">
        <title>Distribution of SCCmec types in fusidic acid resistant Staphylococcus epidermidis and identification of a novel SCC7684 element.</title>
        <authorList>
            <person name="Chen H.J."/>
            <person name="Teng L.J."/>
        </authorList>
    </citation>
    <scope>NUCLEOTIDE SEQUENCE</scope>
    <source>
        <strain evidence="1">NTUH-7684</strain>
    </source>
</reference>
<evidence type="ECO:0000313" key="1">
    <source>
        <dbReference type="EMBL" id="BAU98142.1"/>
    </source>
</evidence>
<organism evidence="1">
    <name type="scientific">Staphylococcus epidermidis</name>
    <dbReference type="NCBI Taxonomy" id="1282"/>
    <lineage>
        <taxon>Bacteria</taxon>
        <taxon>Bacillati</taxon>
        <taxon>Bacillota</taxon>
        <taxon>Bacilli</taxon>
        <taxon>Bacillales</taxon>
        <taxon>Staphylococcaceae</taxon>
        <taxon>Staphylococcus</taxon>
    </lineage>
</organism>
<dbReference type="SUPFAM" id="SSF56672">
    <property type="entry name" value="DNA/RNA polymerases"/>
    <property type="match status" value="1"/>
</dbReference>
<sequence length="378" mass="43878">MMMNNSKSKDSENFRMKIVFLPESTKTQEWLIKLKSDQLECLKLKEQFIRSSEEKCNDLAPEDKTELDKYVHIHQELVPLKQDIEANGFKLNTQMLSKVKTQSLNKAKSDSHWEKLDKNFNALELAIDGNQKLNTKISLIGTRTHRITTRRFNVQGLSKEVKQLILPTQFNKVFMIDFKAFEPSVLAYLANDNHLKEYLNGSQGLYDTLLNNLSLPAIHRKLVKRAFIGSFLFGGSYMNGKFKLKQYISEDEWNKAMSKFSNVIKLKEQIDNKKIMKMPYGITHDMKHSHGSSIMGLYVQTASSYIFKNILWEVYRHQCDQEDFRIMLPIHDAIMIECNTDEVAERVRQLMETSANHLFGDNFAHTTIEQLGGNHNDK</sequence>
<protein>
    <submittedName>
        <fullName evidence="1">Uncharacterized protein</fullName>
    </submittedName>
</protein>
<name>A0A169SY17_STAEP</name>
<proteinExistence type="predicted"/>
<dbReference type="PATRIC" id="fig|1282.1161.peg.1288"/>
<dbReference type="Gene3D" id="3.30.70.370">
    <property type="match status" value="1"/>
</dbReference>
<dbReference type="AlphaFoldDB" id="A0A169SY17"/>
<dbReference type="EMBL" id="LC085180">
    <property type="protein sequence ID" value="BAU98142.1"/>
    <property type="molecule type" value="Genomic_DNA"/>
</dbReference>
<dbReference type="InterPro" id="IPR043502">
    <property type="entry name" value="DNA/RNA_pol_sf"/>
</dbReference>